<dbReference type="OrthoDB" id="371266at2759"/>
<dbReference type="eggNOG" id="ENOG502QX6Y">
    <property type="taxonomic scope" value="Eukaryota"/>
</dbReference>
<dbReference type="OMA" id="PLHKSQL"/>
<sequence>MNRHVVRLIVGGKLMEKKNIDKKIIQRNLEHVILHFDKYSQETGTCALLKKIIPYTKNTFLGSMHLKYLYSHVVEPLLKEGNIDPACLPNLVHTFKRNEDCNYMMKKLSDYITCAIREGKISVQNDVNNWIGVVQVFSCRRRGINFMPLLRHLLVKDSFTSSHSGATQHVQMSDPCNVEPPIPNDVHIQQSTPHQCQVFHTISSRHLCYATLESLPPRAFCILLNVLSKVKMQNTPDSIFTAFLHENTFQRLPYMSNIDLCQLAEALPQLICVDREILCTLIEPEVLKRVRSFDILQLSLIFHSLSKYWEDLKKKHIFCILFMQKIEKYLTLYSLHNREEKYILRTRNKNTLIEIVPMFFLAYVKNAHYMFHHYFCFSKFVQLQFSILSKWLYRSLEHRSLFGGNDQCGVPNQQVQRPSLMSRYQHQQFGDDGGSHPPCLRHTNQTLSNLMYAFIGYLYNISTLQYKEEQSKSFTKHLHLTLDNINQLLSYFMLFYRHREVVTNGTEFILPVHKSQLLIFLYTYWGFLLDLHSSVDDCTMMEKKKKNLTLTVQAKWDEKENTMLHTADSFFFIKLENVKKISFLLALLDEINLNALMRETLQENNKYVSHIYSQILNVVNNSVGVPQRAALHFSRRVVGPYTISELCR</sequence>
<organism evidence="1 2">
    <name type="scientific">Plasmodium knowlesi</name>
    <dbReference type="NCBI Taxonomy" id="5850"/>
    <lineage>
        <taxon>Eukaryota</taxon>
        <taxon>Sar</taxon>
        <taxon>Alveolata</taxon>
        <taxon>Apicomplexa</taxon>
        <taxon>Aconoidasida</taxon>
        <taxon>Haemosporida</taxon>
        <taxon>Plasmodiidae</taxon>
        <taxon>Plasmodium</taxon>
        <taxon>Plasmodium (Plasmodium)</taxon>
    </lineage>
</organism>
<protein>
    <submittedName>
        <fullName evidence="1">Uncharacterized protein</fullName>
    </submittedName>
</protein>
<dbReference type="VEuPathDB" id="PlasmoDB:PKNH_1468700"/>
<dbReference type="AlphaFoldDB" id="A0A1Y3DJX8"/>
<evidence type="ECO:0000313" key="2">
    <source>
        <dbReference type="Proteomes" id="UP000195012"/>
    </source>
</evidence>
<proteinExistence type="predicted"/>
<gene>
    <name evidence="1" type="ORF">PKNOH_S140287300</name>
</gene>
<dbReference type="VEuPathDB" id="PlasmoDB:PKNOH_S140287300"/>
<comment type="caution">
    <text evidence="1">The sequence shown here is derived from an EMBL/GenBank/DDBJ whole genome shotgun (WGS) entry which is preliminary data.</text>
</comment>
<accession>A0A1Y3DJX8</accession>
<dbReference type="EMBL" id="NETL01000028">
    <property type="protein sequence ID" value="OTN63735.1"/>
    <property type="molecule type" value="Genomic_DNA"/>
</dbReference>
<dbReference type="Proteomes" id="UP000195012">
    <property type="component" value="Unassembled WGS sequence"/>
</dbReference>
<evidence type="ECO:0000313" key="1">
    <source>
        <dbReference type="EMBL" id="OTN63735.1"/>
    </source>
</evidence>
<dbReference type="VEuPathDB" id="PlasmoDB:PKA1H_140074800"/>
<reference evidence="1 2" key="1">
    <citation type="submission" date="2017-05" db="EMBL/GenBank/DDBJ databases">
        <title>PacBio assembly of a Plasmodium knowlesi genome sequence with Hi-C correction and manual annotation of the SICAvar gene family.</title>
        <authorList>
            <person name="Lapp S.A."/>
            <person name="Geraldo J.A."/>
            <person name="Chien J.-T."/>
            <person name="Ay F."/>
            <person name="Pakala S.B."/>
            <person name="Batugedara G."/>
            <person name="Humphrey J.C."/>
            <person name="Debarry J.D."/>
            <person name="Le Roch K.G."/>
            <person name="Galinski M.R."/>
            <person name="Kissinger J.C."/>
        </authorList>
    </citation>
    <scope>NUCLEOTIDE SEQUENCE [LARGE SCALE GENOMIC DNA]</scope>
    <source>
        <strain evidence="2">Malayan Strain Pk1 (A+)</strain>
    </source>
</reference>
<name>A0A1Y3DJX8_PLAKN</name>